<dbReference type="InterPro" id="IPR048015">
    <property type="entry name" value="NTP-PPase_MazG-like_N"/>
</dbReference>
<dbReference type="Proteomes" id="UP000823989">
    <property type="component" value="Unassembled WGS sequence"/>
</dbReference>
<dbReference type="GO" id="GO:0006203">
    <property type="term" value="P:dGTP catabolic process"/>
    <property type="evidence" value="ECO:0007669"/>
    <property type="project" value="TreeGrafter"/>
</dbReference>
<accession>A0A9D1U0S7</accession>
<dbReference type="PANTHER" id="PTHR30522:SF0">
    <property type="entry name" value="NUCLEOSIDE TRIPHOSPHATE PYROPHOSPHOHYDROLASE"/>
    <property type="match status" value="1"/>
</dbReference>
<dbReference type="GO" id="GO:0046047">
    <property type="term" value="P:TTP catabolic process"/>
    <property type="evidence" value="ECO:0007669"/>
    <property type="project" value="TreeGrafter"/>
</dbReference>
<dbReference type="Pfam" id="PF00590">
    <property type="entry name" value="TP_methylase"/>
    <property type="match status" value="1"/>
</dbReference>
<comment type="caution">
    <text evidence="3">The sequence shown here is derived from an EMBL/GenBank/DDBJ whole genome shotgun (WGS) entry which is preliminary data.</text>
</comment>
<dbReference type="InterPro" id="IPR000878">
    <property type="entry name" value="4pyrrol_Mease"/>
</dbReference>
<dbReference type="Pfam" id="PF03819">
    <property type="entry name" value="MazG"/>
    <property type="match status" value="1"/>
</dbReference>
<dbReference type="GO" id="GO:0046052">
    <property type="term" value="P:UTP catabolic process"/>
    <property type="evidence" value="ECO:0007669"/>
    <property type="project" value="TreeGrafter"/>
</dbReference>
<reference evidence="3" key="1">
    <citation type="journal article" date="2021" name="PeerJ">
        <title>Extensive microbial diversity within the chicken gut microbiome revealed by metagenomics and culture.</title>
        <authorList>
            <person name="Gilroy R."/>
            <person name="Ravi A."/>
            <person name="Getino M."/>
            <person name="Pursley I."/>
            <person name="Horton D.L."/>
            <person name="Alikhan N.F."/>
            <person name="Baker D."/>
            <person name="Gharbi K."/>
            <person name="Hall N."/>
            <person name="Watson M."/>
            <person name="Adriaenssens E.M."/>
            <person name="Foster-Nyarko E."/>
            <person name="Jarju S."/>
            <person name="Secka A."/>
            <person name="Antonio M."/>
            <person name="Oren A."/>
            <person name="Chaudhuri R.R."/>
            <person name="La Ragione R."/>
            <person name="Hildebrand F."/>
            <person name="Pallen M.J."/>
        </authorList>
    </citation>
    <scope>NUCLEOTIDE SEQUENCE</scope>
    <source>
        <strain evidence="3">ChiHjej13B12-752</strain>
    </source>
</reference>
<dbReference type="GO" id="GO:0047429">
    <property type="term" value="F:nucleoside triphosphate diphosphatase activity"/>
    <property type="evidence" value="ECO:0007669"/>
    <property type="project" value="TreeGrafter"/>
</dbReference>
<dbReference type="CDD" id="cd11528">
    <property type="entry name" value="NTP-PPase_MazG_Nterm"/>
    <property type="match status" value="1"/>
</dbReference>
<gene>
    <name evidence="3" type="ORF">H9891_08130</name>
</gene>
<feature type="domain" description="Tetrapyrrole methylase" evidence="1">
    <location>
        <begin position="4"/>
        <end position="205"/>
    </location>
</feature>
<dbReference type="SUPFAM" id="SSF53790">
    <property type="entry name" value="Tetrapyrrole methylase"/>
    <property type="match status" value="1"/>
</dbReference>
<dbReference type="SUPFAM" id="SSF101386">
    <property type="entry name" value="all-alpha NTP pyrophosphatases"/>
    <property type="match status" value="1"/>
</dbReference>
<dbReference type="FunFam" id="1.10.287.1080:FF:000001">
    <property type="entry name" value="Nucleoside triphosphate pyrophosphohydrolase"/>
    <property type="match status" value="1"/>
</dbReference>
<reference evidence="3" key="2">
    <citation type="submission" date="2021-04" db="EMBL/GenBank/DDBJ databases">
        <authorList>
            <person name="Gilroy R."/>
        </authorList>
    </citation>
    <scope>NUCLEOTIDE SEQUENCE</scope>
    <source>
        <strain evidence="3">ChiHjej13B12-752</strain>
    </source>
</reference>
<feature type="domain" description="NTP pyrophosphohydrolase MazG-like" evidence="2">
    <location>
        <begin position="254"/>
        <end position="327"/>
    </location>
</feature>
<dbReference type="EMBL" id="DXHR01000026">
    <property type="protein sequence ID" value="HIW13100.1"/>
    <property type="molecule type" value="Genomic_DNA"/>
</dbReference>
<sequence length="388" mass="43550">MNKIEIIGLGTSDLDQMPLGVWKRLRSADKIYLRTDAHPAVKELESEGVETVSFDHLYEAHDTFEATYTAIADTLVDAARAHDVIYAVPGHPMFYETTTELLLARQEAGGIHVEVSGGQSFIDVVIGALKVPVNEGFQVLDGTALAVGDLDFNKHTLITQVYDALSLGEVKLTLLEYYPPETKVKLVDAAGGKDEEIYGIKLHEIDHLDISSNLLCLYIPKTEDVRLAERDIHYMTEVFDTLVGEDGCPWDKVQTHESLEKHLIEETFEVIEAIEQQDDDAIVEELGDILLQIALHSAIGKKEGYFDFFDVLGSLNAKIVRRHPHVFGDESAESVEDLKRIWSDAKKKEGKKEKIKYEKEYGEKVLGWMKETIHEGRTLEEILKNGGE</sequence>
<dbReference type="InterPro" id="IPR004518">
    <property type="entry name" value="MazG-like_dom"/>
</dbReference>
<dbReference type="InterPro" id="IPR014777">
    <property type="entry name" value="4pyrrole_Mease_sub1"/>
</dbReference>
<evidence type="ECO:0000313" key="4">
    <source>
        <dbReference type="Proteomes" id="UP000823989"/>
    </source>
</evidence>
<dbReference type="Gene3D" id="1.10.287.1080">
    <property type="entry name" value="MazG-like"/>
    <property type="match status" value="1"/>
</dbReference>
<dbReference type="InterPro" id="IPR035996">
    <property type="entry name" value="4pyrrol_Methylase_sf"/>
</dbReference>
<dbReference type="PANTHER" id="PTHR30522">
    <property type="entry name" value="NUCLEOSIDE TRIPHOSPHATE PYROPHOSPHOHYDROLASE"/>
    <property type="match status" value="1"/>
</dbReference>
<dbReference type="AlphaFoldDB" id="A0A9D1U0S7"/>
<dbReference type="GO" id="GO:0046081">
    <property type="term" value="P:dUTP catabolic process"/>
    <property type="evidence" value="ECO:0007669"/>
    <property type="project" value="TreeGrafter"/>
</dbReference>
<dbReference type="GO" id="GO:0046076">
    <property type="term" value="P:dTTP catabolic process"/>
    <property type="evidence" value="ECO:0007669"/>
    <property type="project" value="TreeGrafter"/>
</dbReference>
<dbReference type="GO" id="GO:0006950">
    <property type="term" value="P:response to stress"/>
    <property type="evidence" value="ECO:0007669"/>
    <property type="project" value="UniProtKB-ARBA"/>
</dbReference>
<protein>
    <recommendedName>
        <fullName evidence="5">Nucleotide pyrophosphohydrolase</fullName>
    </recommendedName>
</protein>
<dbReference type="InterPro" id="IPR011551">
    <property type="entry name" value="NTP_PyrPHydrolase_MazG"/>
</dbReference>
<organism evidence="3 4">
    <name type="scientific">Candidatus Salinicoccus stercoripullorum</name>
    <dbReference type="NCBI Taxonomy" id="2838756"/>
    <lineage>
        <taxon>Bacteria</taxon>
        <taxon>Bacillati</taxon>
        <taxon>Bacillota</taxon>
        <taxon>Bacilli</taxon>
        <taxon>Bacillales</taxon>
        <taxon>Staphylococcaceae</taxon>
        <taxon>Salinicoccus</taxon>
    </lineage>
</organism>
<evidence type="ECO:0008006" key="5">
    <source>
        <dbReference type="Google" id="ProtNLM"/>
    </source>
</evidence>
<evidence type="ECO:0000313" key="3">
    <source>
        <dbReference type="EMBL" id="HIW13100.1"/>
    </source>
</evidence>
<evidence type="ECO:0000259" key="1">
    <source>
        <dbReference type="Pfam" id="PF00590"/>
    </source>
</evidence>
<evidence type="ECO:0000259" key="2">
    <source>
        <dbReference type="Pfam" id="PF03819"/>
    </source>
</evidence>
<dbReference type="GO" id="GO:0046061">
    <property type="term" value="P:dATP catabolic process"/>
    <property type="evidence" value="ECO:0007669"/>
    <property type="project" value="TreeGrafter"/>
</dbReference>
<proteinExistence type="predicted"/>
<dbReference type="InterPro" id="IPR035013">
    <property type="entry name" value="YabN_N"/>
</dbReference>
<dbReference type="GO" id="GO:0008168">
    <property type="term" value="F:methyltransferase activity"/>
    <property type="evidence" value="ECO:0007669"/>
    <property type="project" value="InterPro"/>
</dbReference>
<dbReference type="Gene3D" id="3.40.1010.10">
    <property type="entry name" value="Cobalt-precorrin-4 Transmethylase, Domain 1"/>
    <property type="match status" value="1"/>
</dbReference>
<dbReference type="CDD" id="cd11723">
    <property type="entry name" value="YabN_N_like"/>
    <property type="match status" value="1"/>
</dbReference>
<name>A0A9D1U0S7_9STAP</name>